<sequence>MTTPLDGVRVVDFGQFIAAPAATQILADLGADVIKVEPVHGESSRSIGIYGEAILRNYNRNKRGIAVDLKDARGRQIARELIAGAEIVVENLRPGVMDSFGLGADTIRAAHPHIIYATVSGFGANGPSKYRAGLDIAAQAESGIMSVTGEADGEPQRVGFPVVDSAAAHVFAQAILGSYIRKLRTGDGDTVTTSLLEVGVHLQGPNWGEYLLTGNEPIRKGNGQATVAPAADVMPTRDGALVVSAYSATHFDRLCHLLGRPELAGDPRFATNEARVRNRSDLLTELRAEFAKMTSDEAMALLIPNGVVAGRISSYGEVRKNPDVEAAGIFVTVTDPAGVPHTTLGSPWHLASMPQSSTVGAPALGQHTHELLTTLGYPATTIDALTTDGVIR</sequence>
<dbReference type="PANTHER" id="PTHR48207">
    <property type="entry name" value="SUCCINATE--HYDROXYMETHYLGLUTARATE COA-TRANSFERASE"/>
    <property type="match status" value="1"/>
</dbReference>
<dbReference type="Gene3D" id="3.40.50.10540">
    <property type="entry name" value="Crotonobetainyl-coa:carnitine coa-transferase, domain 1"/>
    <property type="match status" value="1"/>
</dbReference>
<dbReference type="InterPro" id="IPR023606">
    <property type="entry name" value="CoA-Trfase_III_dom_1_sf"/>
</dbReference>
<dbReference type="InterPro" id="IPR044855">
    <property type="entry name" value="CoA-Trfase_III_dom3_sf"/>
</dbReference>
<keyword evidence="1 2" id="KW-0808">Transferase</keyword>
<name>A0A1H5D6T9_RHOJO</name>
<dbReference type="Proteomes" id="UP000183407">
    <property type="component" value="Unassembled WGS sequence"/>
</dbReference>
<gene>
    <name evidence="2" type="ORF">SAMN04490220_5407</name>
</gene>
<evidence type="ECO:0000313" key="2">
    <source>
        <dbReference type="EMBL" id="SED74468.1"/>
    </source>
</evidence>
<reference evidence="3" key="1">
    <citation type="submission" date="2016-10" db="EMBL/GenBank/DDBJ databases">
        <authorList>
            <person name="Varghese N."/>
        </authorList>
    </citation>
    <scope>NUCLEOTIDE SEQUENCE [LARGE SCALE GENOMIC DNA]</scope>
    <source>
        <strain evidence="3">DSM 44719</strain>
    </source>
</reference>
<dbReference type="EMBL" id="FNTL01000004">
    <property type="protein sequence ID" value="SED74468.1"/>
    <property type="molecule type" value="Genomic_DNA"/>
</dbReference>
<organism evidence="2 3">
    <name type="scientific">Rhodococcus jostii</name>
    <dbReference type="NCBI Taxonomy" id="132919"/>
    <lineage>
        <taxon>Bacteria</taxon>
        <taxon>Bacillati</taxon>
        <taxon>Actinomycetota</taxon>
        <taxon>Actinomycetes</taxon>
        <taxon>Mycobacteriales</taxon>
        <taxon>Nocardiaceae</taxon>
        <taxon>Rhodococcus</taxon>
    </lineage>
</organism>
<dbReference type="InterPro" id="IPR003673">
    <property type="entry name" value="CoA-Trfase_fam_III"/>
</dbReference>
<dbReference type="SUPFAM" id="SSF89796">
    <property type="entry name" value="CoA-transferase family III (CaiB/BaiF)"/>
    <property type="match status" value="1"/>
</dbReference>
<dbReference type="OrthoDB" id="9797653at2"/>
<accession>A0A1H5D6T9</accession>
<evidence type="ECO:0000313" key="3">
    <source>
        <dbReference type="Proteomes" id="UP000183407"/>
    </source>
</evidence>
<protein>
    <submittedName>
        <fullName evidence="2">Crotonobetainyl-CoA:carnitine CoA-transferase CaiB</fullName>
    </submittedName>
</protein>
<dbReference type="AlphaFoldDB" id="A0A1H5D6T9"/>
<dbReference type="Pfam" id="PF02515">
    <property type="entry name" value="CoA_transf_3"/>
    <property type="match status" value="1"/>
</dbReference>
<dbReference type="Gene3D" id="3.30.1540.10">
    <property type="entry name" value="formyl-coa transferase, domain 3"/>
    <property type="match status" value="1"/>
</dbReference>
<dbReference type="InterPro" id="IPR050483">
    <property type="entry name" value="CoA-transferase_III_domain"/>
</dbReference>
<dbReference type="GO" id="GO:0008410">
    <property type="term" value="F:CoA-transferase activity"/>
    <property type="evidence" value="ECO:0007669"/>
    <property type="project" value="TreeGrafter"/>
</dbReference>
<dbReference type="PANTHER" id="PTHR48207:SF4">
    <property type="entry name" value="BLL6097 PROTEIN"/>
    <property type="match status" value="1"/>
</dbReference>
<dbReference type="RefSeq" id="WP_073366187.1">
    <property type="nucleotide sequence ID" value="NZ_FNTL01000004.1"/>
</dbReference>
<proteinExistence type="predicted"/>
<evidence type="ECO:0000256" key="1">
    <source>
        <dbReference type="ARBA" id="ARBA00022679"/>
    </source>
</evidence>